<evidence type="ECO:0000313" key="3">
    <source>
        <dbReference type="EMBL" id="CAE2267231.1"/>
    </source>
</evidence>
<evidence type="ECO:0000256" key="2">
    <source>
        <dbReference type="SAM" id="Phobius"/>
    </source>
</evidence>
<feature type="compositionally biased region" description="Gly residues" evidence="1">
    <location>
        <begin position="243"/>
        <end position="252"/>
    </location>
</feature>
<feature type="compositionally biased region" description="Low complexity" evidence="1">
    <location>
        <begin position="8"/>
        <end position="20"/>
    </location>
</feature>
<organism evidence="3">
    <name type="scientific">Odontella aurita</name>
    <dbReference type="NCBI Taxonomy" id="265563"/>
    <lineage>
        <taxon>Eukaryota</taxon>
        <taxon>Sar</taxon>
        <taxon>Stramenopiles</taxon>
        <taxon>Ochrophyta</taxon>
        <taxon>Bacillariophyta</taxon>
        <taxon>Mediophyceae</taxon>
        <taxon>Biddulphiophycidae</taxon>
        <taxon>Eupodiscales</taxon>
        <taxon>Odontellaceae</taxon>
        <taxon>Odontella</taxon>
    </lineage>
</organism>
<keyword evidence="2" id="KW-1133">Transmembrane helix</keyword>
<feature type="compositionally biased region" description="Low complexity" evidence="1">
    <location>
        <begin position="256"/>
        <end position="266"/>
    </location>
</feature>
<name>A0A7S4JLA4_9STRA</name>
<gene>
    <name evidence="3" type="ORF">OAUR00152_LOCUS29651</name>
</gene>
<feature type="transmembrane region" description="Helical" evidence="2">
    <location>
        <begin position="411"/>
        <end position="438"/>
    </location>
</feature>
<dbReference type="EMBL" id="HBKQ01043061">
    <property type="protein sequence ID" value="CAE2267231.1"/>
    <property type="molecule type" value="Transcribed_RNA"/>
</dbReference>
<accession>A0A7S4JLA4</accession>
<keyword evidence="2" id="KW-0472">Membrane</keyword>
<feature type="compositionally biased region" description="Basic and acidic residues" evidence="1">
    <location>
        <begin position="170"/>
        <end position="186"/>
    </location>
</feature>
<feature type="region of interest" description="Disordered" evidence="1">
    <location>
        <begin position="146"/>
        <end position="278"/>
    </location>
</feature>
<reference evidence="3" key="1">
    <citation type="submission" date="2021-01" db="EMBL/GenBank/DDBJ databases">
        <authorList>
            <person name="Corre E."/>
            <person name="Pelletier E."/>
            <person name="Niang G."/>
            <person name="Scheremetjew M."/>
            <person name="Finn R."/>
            <person name="Kale V."/>
            <person name="Holt S."/>
            <person name="Cochrane G."/>
            <person name="Meng A."/>
            <person name="Brown T."/>
            <person name="Cohen L."/>
        </authorList>
    </citation>
    <scope>NUCLEOTIDE SEQUENCE</scope>
    <source>
        <strain evidence="3">Isolate 1302-5</strain>
    </source>
</reference>
<feature type="region of interest" description="Disordered" evidence="1">
    <location>
        <begin position="1"/>
        <end position="50"/>
    </location>
</feature>
<keyword evidence="2" id="KW-0812">Transmembrane</keyword>
<dbReference type="AlphaFoldDB" id="A0A7S4JLA4"/>
<feature type="compositionally biased region" description="Polar residues" evidence="1">
    <location>
        <begin position="195"/>
        <end position="208"/>
    </location>
</feature>
<evidence type="ECO:0000256" key="1">
    <source>
        <dbReference type="SAM" id="MobiDB-lite"/>
    </source>
</evidence>
<protein>
    <submittedName>
        <fullName evidence="3">Uncharacterized protein</fullName>
    </submittedName>
</protein>
<sequence length="459" mass="48986">MPTPRPTDTPTLIPTGTPTLKPTPFPTVQPTMRPTSPQPTKAPSPEIQSVDRSTIPATALLEGDPSPGGWRPDRVKISNGIILNVYNSHGLNADDVLEGKKPEGTSYTFEELLMSAVRLALEDKYDVSYYAWSFVEEQAADVALGRSAPGGGNGRRTLTRAVEFPRGPRRPSDELVDRVFSEEIEARAQGPSRRQMASSPISTENSQGWGVRRFAQQTGGGAGTGAGKKTTGDGADGGDGDGADGGGDGIGDGDGDNSSPPTASPVAAPPPPTPAPIQMTHRWNEVYISPEGSPKITAGNAMFACPSTVPQTERDGSQNSCQEYQLELTVIVRDFDPTNTPILRDQIRQNVTQRFNEAVNDGTIWNKLKFLEDRVGAEENLKIIGSPQPTPQSDFFTSLGTTISSSVNDTLALPAIIGIAVGGAVVLCCCCVLCVYFFRKRRNVVGDKQGSITGDEEEW</sequence>
<proteinExistence type="predicted"/>